<dbReference type="PANTHER" id="PTHR10799">
    <property type="entry name" value="SNF2/RAD54 HELICASE FAMILY"/>
    <property type="match status" value="1"/>
</dbReference>
<dbReference type="EMBL" id="CAMTCP010000266">
    <property type="protein sequence ID" value="CAI3667993.1"/>
    <property type="molecule type" value="Genomic_DNA"/>
</dbReference>
<keyword evidence="1" id="KW-0378">Hydrolase</keyword>
<keyword evidence="3" id="KW-0067">ATP-binding</keyword>
<dbReference type="Pfam" id="PF00176">
    <property type="entry name" value="SNF2-rel_dom"/>
    <property type="match status" value="1"/>
</dbReference>
<dbReference type="SUPFAM" id="SSF52540">
    <property type="entry name" value="P-loop containing nucleoside triphosphate hydrolases"/>
    <property type="match status" value="2"/>
</dbReference>
<dbReference type="PROSITE" id="PS51192">
    <property type="entry name" value="HELICASE_ATP_BIND_1"/>
    <property type="match status" value="1"/>
</dbReference>
<protein>
    <submittedName>
        <fullName evidence="3">DEAD/DEAH box helicase</fullName>
    </submittedName>
</protein>
<dbReference type="InterPro" id="IPR014001">
    <property type="entry name" value="Helicase_ATP-bd"/>
</dbReference>
<evidence type="ECO:0000259" key="2">
    <source>
        <dbReference type="PROSITE" id="PS51192"/>
    </source>
</evidence>
<dbReference type="InterPro" id="IPR001650">
    <property type="entry name" value="Helicase_C-like"/>
</dbReference>
<dbReference type="InterPro" id="IPR038718">
    <property type="entry name" value="SNF2-like_sf"/>
</dbReference>
<dbReference type="Pfam" id="PF00271">
    <property type="entry name" value="Helicase_C"/>
    <property type="match status" value="1"/>
</dbReference>
<dbReference type="CDD" id="cd18793">
    <property type="entry name" value="SF2_C_SNF"/>
    <property type="match status" value="1"/>
</dbReference>
<evidence type="ECO:0000256" key="1">
    <source>
        <dbReference type="ARBA" id="ARBA00022801"/>
    </source>
</evidence>
<proteinExistence type="predicted"/>
<feature type="domain" description="Helicase ATP-binding" evidence="2">
    <location>
        <begin position="1"/>
        <end position="151"/>
    </location>
</feature>
<dbReference type="GO" id="GO:0016787">
    <property type="term" value="F:hydrolase activity"/>
    <property type="evidence" value="ECO:0007669"/>
    <property type="project" value="UniProtKB-KW"/>
</dbReference>
<accession>A0AAD1YM33</accession>
<reference evidence="3" key="1">
    <citation type="submission" date="2022-10" db="EMBL/GenBank/DDBJ databases">
        <authorList>
            <person name="Aires J."/>
            <person name="Mesa V."/>
        </authorList>
    </citation>
    <scope>NUCLEOTIDE SEQUENCE</scope>
    <source>
        <strain evidence="3">Clostridium neonatale JD116</strain>
    </source>
</reference>
<dbReference type="Gene3D" id="3.40.50.10810">
    <property type="entry name" value="Tandem AAA-ATPase domain"/>
    <property type="match status" value="1"/>
</dbReference>
<name>A0AAD1YM33_9CLOT</name>
<sequence>MGMGKTVSSLTAIDNLLFLGEANKILVIAPKRVTEDTWSTEVEKWDHLKHLRISIILGTPKQRMDAINKDADIYVINRENVEWIVSNYFKTWKWDTCIIDELSSFKSSKAKRFKALKKVRPYFKRIIGLTGTPAPNSLIDLWPQIYLLDGGERLGRTITGYRERYFVPGQTNGYVVYNYNLRPGAEEAIHQKISDICISMMAKDYLDMPERIDNKIMIDLPKKAKDQYKELEKELIINLDNEDITAANSAVLTGKLLQMCNGAIYSEDKEVVEVHDKKLNALMDIIEAANGKPVLIFYSFKHDLTRIMEILKKNKLKGQELKGQEDIKKWNNGEIPILLLHPASAGHGLNLQYGGNIVVWFGLTWSLELYQQANARLHRQGQKETVIIHHIIAKGTVDEDVMAALSNKEINQNALLNAVKARCKERSEK</sequence>
<evidence type="ECO:0000313" key="4">
    <source>
        <dbReference type="Proteomes" id="UP001189143"/>
    </source>
</evidence>
<dbReference type="GO" id="GO:0005524">
    <property type="term" value="F:ATP binding"/>
    <property type="evidence" value="ECO:0007669"/>
    <property type="project" value="InterPro"/>
</dbReference>
<dbReference type="InterPro" id="IPR049730">
    <property type="entry name" value="SNF2/RAD54-like_C"/>
</dbReference>
<evidence type="ECO:0000313" key="3">
    <source>
        <dbReference type="EMBL" id="CAI3667993.1"/>
    </source>
</evidence>
<dbReference type="InterPro" id="IPR000330">
    <property type="entry name" value="SNF2_N"/>
</dbReference>
<comment type="caution">
    <text evidence="3">The sequence shown here is derived from an EMBL/GenBank/DDBJ whole genome shotgun (WGS) entry which is preliminary data.</text>
</comment>
<gene>
    <name evidence="3" type="ORF">CNEO2_660036</name>
</gene>
<organism evidence="3 4">
    <name type="scientific">Clostridium neonatale</name>
    <dbReference type="NCBI Taxonomy" id="137838"/>
    <lineage>
        <taxon>Bacteria</taxon>
        <taxon>Bacillati</taxon>
        <taxon>Bacillota</taxon>
        <taxon>Clostridia</taxon>
        <taxon>Eubacteriales</taxon>
        <taxon>Clostridiaceae</taxon>
        <taxon>Clostridium</taxon>
    </lineage>
</organism>
<keyword evidence="3" id="KW-0347">Helicase</keyword>
<dbReference type="Proteomes" id="UP001189143">
    <property type="component" value="Unassembled WGS sequence"/>
</dbReference>
<dbReference type="GO" id="GO:0004386">
    <property type="term" value="F:helicase activity"/>
    <property type="evidence" value="ECO:0007669"/>
    <property type="project" value="UniProtKB-KW"/>
</dbReference>
<keyword evidence="3" id="KW-0547">Nucleotide-binding</keyword>
<dbReference type="AlphaFoldDB" id="A0AAD1YM33"/>
<dbReference type="InterPro" id="IPR027417">
    <property type="entry name" value="P-loop_NTPase"/>
</dbReference>
<dbReference type="Gene3D" id="3.40.50.300">
    <property type="entry name" value="P-loop containing nucleotide triphosphate hydrolases"/>
    <property type="match status" value="1"/>
</dbReference>